<keyword evidence="3" id="KW-1185">Reference proteome</keyword>
<protein>
    <submittedName>
        <fullName evidence="2">Uncharacterized protein</fullName>
    </submittedName>
</protein>
<name>F9UJV7_9BACT</name>
<feature type="region of interest" description="Disordered" evidence="1">
    <location>
        <begin position="38"/>
        <end position="71"/>
    </location>
</feature>
<comment type="caution">
    <text evidence="2">The sequence shown here is derived from an EMBL/GenBank/DDBJ whole genome shotgun (WGS) entry which is preliminary data.</text>
</comment>
<gene>
    <name evidence="2" type="ORF">MCSF7_00819</name>
</gene>
<dbReference type="AlphaFoldDB" id="F9UJV7"/>
<dbReference type="RefSeq" id="WP_006608574.1">
    <property type="nucleotide sequence ID" value="NZ_AFXA01000009.1"/>
</dbReference>
<organism evidence="2 3">
    <name type="scientific">Mycoplasmopsis columbina SF7</name>
    <dbReference type="NCBI Taxonomy" id="1037410"/>
    <lineage>
        <taxon>Bacteria</taxon>
        <taxon>Bacillati</taxon>
        <taxon>Mycoplasmatota</taxon>
        <taxon>Mycoplasmoidales</taxon>
        <taxon>Metamycoplasmataceae</taxon>
        <taxon>Mycoplasmopsis</taxon>
    </lineage>
</organism>
<evidence type="ECO:0000313" key="2">
    <source>
        <dbReference type="EMBL" id="EGV00303.1"/>
    </source>
</evidence>
<sequence>MLEDKEKNTPAAEEKAPAVVGQLKVSNDLLDFSSLAKKSAKKKECPNNGTCTKDDENLTPRQRAILARKNK</sequence>
<proteinExistence type="predicted"/>
<accession>F9UJV7</accession>
<reference evidence="2 3" key="1">
    <citation type="journal article" date="2013" name="Genome Announc.">
        <title>Genome Sequence of Mycoplasma columbinum Strain SF7.</title>
        <authorList>
            <person name="Guo Z."/>
            <person name="Xu X."/>
            <person name="Zheng Q."/>
            <person name="Li T."/>
            <person name="Kuang S."/>
            <person name="Zhang Z."/>
            <person name="Chen Y."/>
            <person name="Lu X."/>
            <person name="Zhou R."/>
            <person name="Bi D."/>
            <person name="Jin H."/>
        </authorList>
    </citation>
    <scope>NUCLEOTIDE SEQUENCE [LARGE SCALE GENOMIC DNA]</scope>
    <source>
        <strain evidence="2 3">SF7</strain>
    </source>
</reference>
<dbReference type="Proteomes" id="UP000004978">
    <property type="component" value="Unassembled WGS sequence"/>
</dbReference>
<dbReference type="STRING" id="1037410.MCSF7_00819"/>
<evidence type="ECO:0000313" key="3">
    <source>
        <dbReference type="Proteomes" id="UP000004978"/>
    </source>
</evidence>
<evidence type="ECO:0000256" key="1">
    <source>
        <dbReference type="SAM" id="MobiDB-lite"/>
    </source>
</evidence>
<dbReference type="EMBL" id="AFXA01000009">
    <property type="protein sequence ID" value="EGV00303.1"/>
    <property type="molecule type" value="Genomic_DNA"/>
</dbReference>